<dbReference type="KEGG" id="adl:AURDEDRAFT_177660"/>
<dbReference type="InParanoid" id="J0CSJ5"/>
<name>J0CSJ5_AURST</name>
<dbReference type="EMBL" id="JH688334">
    <property type="protein sequence ID" value="EJD33264.1"/>
    <property type="molecule type" value="Genomic_DNA"/>
</dbReference>
<gene>
    <name evidence="2" type="ORF">AURDEDRAFT_177660</name>
</gene>
<evidence type="ECO:0000313" key="3">
    <source>
        <dbReference type="Proteomes" id="UP000006514"/>
    </source>
</evidence>
<keyword evidence="3" id="KW-1185">Reference proteome</keyword>
<proteinExistence type="predicted"/>
<feature type="compositionally biased region" description="Low complexity" evidence="1">
    <location>
        <begin position="245"/>
        <end position="283"/>
    </location>
</feature>
<feature type="region of interest" description="Disordered" evidence="1">
    <location>
        <begin position="231"/>
        <end position="320"/>
    </location>
</feature>
<dbReference type="Proteomes" id="UP000006514">
    <property type="component" value="Unassembled WGS sequence"/>
</dbReference>
<dbReference type="AlphaFoldDB" id="J0CSJ5"/>
<reference evidence="3" key="1">
    <citation type="journal article" date="2012" name="Science">
        <title>The Paleozoic origin of enzymatic lignin decomposition reconstructed from 31 fungal genomes.</title>
        <authorList>
            <person name="Floudas D."/>
            <person name="Binder M."/>
            <person name="Riley R."/>
            <person name="Barry K."/>
            <person name="Blanchette R.A."/>
            <person name="Henrissat B."/>
            <person name="Martinez A.T."/>
            <person name="Otillar R."/>
            <person name="Spatafora J.W."/>
            <person name="Yadav J.S."/>
            <person name="Aerts A."/>
            <person name="Benoit I."/>
            <person name="Boyd A."/>
            <person name="Carlson A."/>
            <person name="Copeland A."/>
            <person name="Coutinho P.M."/>
            <person name="de Vries R.P."/>
            <person name="Ferreira P."/>
            <person name="Findley K."/>
            <person name="Foster B."/>
            <person name="Gaskell J."/>
            <person name="Glotzer D."/>
            <person name="Gorecki P."/>
            <person name="Heitman J."/>
            <person name="Hesse C."/>
            <person name="Hori C."/>
            <person name="Igarashi K."/>
            <person name="Jurgens J.A."/>
            <person name="Kallen N."/>
            <person name="Kersten P."/>
            <person name="Kohler A."/>
            <person name="Kuees U."/>
            <person name="Kumar T.K.A."/>
            <person name="Kuo A."/>
            <person name="LaButti K."/>
            <person name="Larrondo L.F."/>
            <person name="Lindquist E."/>
            <person name="Ling A."/>
            <person name="Lombard V."/>
            <person name="Lucas S."/>
            <person name="Lundell T."/>
            <person name="Martin R."/>
            <person name="McLaughlin D.J."/>
            <person name="Morgenstern I."/>
            <person name="Morin E."/>
            <person name="Murat C."/>
            <person name="Nagy L.G."/>
            <person name="Nolan M."/>
            <person name="Ohm R.A."/>
            <person name="Patyshakuliyeva A."/>
            <person name="Rokas A."/>
            <person name="Ruiz-Duenas F.J."/>
            <person name="Sabat G."/>
            <person name="Salamov A."/>
            <person name="Samejima M."/>
            <person name="Schmutz J."/>
            <person name="Slot J.C."/>
            <person name="St John F."/>
            <person name="Stenlid J."/>
            <person name="Sun H."/>
            <person name="Sun S."/>
            <person name="Syed K."/>
            <person name="Tsang A."/>
            <person name="Wiebenga A."/>
            <person name="Young D."/>
            <person name="Pisabarro A."/>
            <person name="Eastwood D.C."/>
            <person name="Martin F."/>
            <person name="Cullen D."/>
            <person name="Grigoriev I.V."/>
            <person name="Hibbett D.S."/>
        </authorList>
    </citation>
    <scope>NUCLEOTIDE SEQUENCE [LARGE SCALE GENOMIC DNA]</scope>
    <source>
        <strain evidence="3">TFB10046</strain>
    </source>
</reference>
<evidence type="ECO:0000256" key="1">
    <source>
        <dbReference type="SAM" id="MobiDB-lite"/>
    </source>
</evidence>
<accession>J0CSJ5</accession>
<feature type="region of interest" description="Disordered" evidence="1">
    <location>
        <begin position="1"/>
        <end position="33"/>
    </location>
</feature>
<organism evidence="2 3">
    <name type="scientific">Auricularia subglabra (strain TFB-10046 / SS5)</name>
    <name type="common">White-rot fungus</name>
    <name type="synonym">Auricularia delicata (strain TFB10046)</name>
    <dbReference type="NCBI Taxonomy" id="717982"/>
    <lineage>
        <taxon>Eukaryota</taxon>
        <taxon>Fungi</taxon>
        <taxon>Dikarya</taxon>
        <taxon>Basidiomycota</taxon>
        <taxon>Agaricomycotina</taxon>
        <taxon>Agaricomycetes</taxon>
        <taxon>Auriculariales</taxon>
        <taxon>Auriculariaceae</taxon>
        <taxon>Auricularia</taxon>
    </lineage>
</organism>
<protein>
    <submittedName>
        <fullName evidence="2">Uncharacterized protein</fullName>
    </submittedName>
</protein>
<sequence>MSNPNPPNAVVVPSPVDDGEHDLPALLDEDGNEPAAMPNDVVVRVPCKTTICGPLKQFVLVAIAVPPSIFHVSCTTCGATGEALETVVRGATGKYVVYYCRLERTDFAVHNKDRERFFSYVSTRGRPVAGILPPPRQFRVTIYVLNLANTFDQYRGTLSSPFFTYSDLPAPILSYLGRSRPRKGIELVIPDNIVADPCIRIIDPLNIVGIWIGRPEKLHMRIIWAEHPGLKTPTASGSGSGSGSGSSSSKTRAGTSSSTRVRAKATASAKARASRRASSSGSGNTVNDPIMVEDDEPSAASGDKRKRGSAVEYPNKKLAV</sequence>
<evidence type="ECO:0000313" key="2">
    <source>
        <dbReference type="EMBL" id="EJD33264.1"/>
    </source>
</evidence>